<dbReference type="Proteomes" id="UP000177506">
    <property type="component" value="Unassembled WGS sequence"/>
</dbReference>
<gene>
    <name evidence="2" type="ORF">BEN49_04010</name>
</gene>
<proteinExistence type="predicted"/>
<evidence type="ECO:0000313" key="2">
    <source>
        <dbReference type="EMBL" id="OGX91961.1"/>
    </source>
</evidence>
<keyword evidence="3" id="KW-1185">Reference proteome</keyword>
<dbReference type="EMBL" id="MDZA01000022">
    <property type="protein sequence ID" value="OGX91961.1"/>
    <property type="molecule type" value="Genomic_DNA"/>
</dbReference>
<organism evidence="2 3">
    <name type="scientific">Hymenobacter coccineus</name>
    <dbReference type="NCBI Taxonomy" id="1908235"/>
    <lineage>
        <taxon>Bacteria</taxon>
        <taxon>Pseudomonadati</taxon>
        <taxon>Bacteroidota</taxon>
        <taxon>Cytophagia</taxon>
        <taxon>Cytophagales</taxon>
        <taxon>Hymenobacteraceae</taxon>
        <taxon>Hymenobacter</taxon>
    </lineage>
</organism>
<dbReference type="AlphaFoldDB" id="A0A1G1TM67"/>
<protein>
    <submittedName>
        <fullName evidence="2">Uncharacterized protein</fullName>
    </submittedName>
</protein>
<feature type="region of interest" description="Disordered" evidence="1">
    <location>
        <begin position="1"/>
        <end position="24"/>
    </location>
</feature>
<comment type="caution">
    <text evidence="2">The sequence shown here is derived from an EMBL/GenBank/DDBJ whole genome shotgun (WGS) entry which is preliminary data.</text>
</comment>
<evidence type="ECO:0000313" key="3">
    <source>
        <dbReference type="Proteomes" id="UP000177506"/>
    </source>
</evidence>
<sequence length="134" mass="13596">MDSTAATPSNAAQPTPQPMPVSDQQATAVLDDTIALLSNGLPAKAEGPGSTEIERWAAVLAASDRPGLAKITQEVSQLGELLSNPNAASHEVAELLASLSAETIKVAETAPGSYAGPLGNLGLLLRKAANSLSR</sequence>
<evidence type="ECO:0000256" key="1">
    <source>
        <dbReference type="SAM" id="MobiDB-lite"/>
    </source>
</evidence>
<reference evidence="2 3" key="1">
    <citation type="submission" date="2016-08" db="EMBL/GenBank/DDBJ databases">
        <title>Hymenobacter coccineus sp. nov., Hymenobacter lapidarius sp. nov. and Hymenobacter glacialis sp. nov., isolated from Antarctic soil.</title>
        <authorList>
            <person name="Sedlacek I."/>
            <person name="Kralova S."/>
            <person name="Kyrova K."/>
            <person name="Maslanova I."/>
            <person name="Stankova E."/>
            <person name="Vrbovska V."/>
            <person name="Nemec M."/>
            <person name="Bartak M."/>
            <person name="Svec P."/>
            <person name="Busse H.-J."/>
            <person name="Pantucek R."/>
        </authorList>
    </citation>
    <scope>NUCLEOTIDE SEQUENCE [LARGE SCALE GENOMIC DNA]</scope>
    <source>
        <strain evidence="2 3">CCM 8649</strain>
    </source>
</reference>
<accession>A0A1G1TM67</accession>
<dbReference type="OrthoDB" id="886020at2"/>
<feature type="compositionally biased region" description="Polar residues" evidence="1">
    <location>
        <begin position="1"/>
        <end position="14"/>
    </location>
</feature>
<dbReference type="RefSeq" id="WP_070740026.1">
    <property type="nucleotide sequence ID" value="NZ_MDZA01000022.1"/>
</dbReference>
<name>A0A1G1TM67_9BACT</name>